<dbReference type="InterPro" id="IPR013118">
    <property type="entry name" value="Mannitol_DH_C"/>
</dbReference>
<dbReference type="InterPro" id="IPR000669">
    <property type="entry name" value="Mannitol_DH"/>
</dbReference>
<evidence type="ECO:0000256" key="1">
    <source>
        <dbReference type="ARBA" id="ARBA00023002"/>
    </source>
</evidence>
<dbReference type="InterPro" id="IPR036291">
    <property type="entry name" value="NAD(P)-bd_dom_sf"/>
</dbReference>
<sequence>MEDGLPADVPRLTRDRPAPPLGVVHLGVGAFFKAFGAIWLEDAMAASGGDWGVIGVSLRRPDERNKLAPQDYAYQAVELGPEGRQVRKVQMLRDILVAPEDPEAVLAVMADPAIRIVSLTVTEKGYTHSPATGRLDFAHPDILHDLEQPDAPRSAVGFLVRALDRRRRAGVRPFTVLCCDNLPSNGRMLRGLVLEFAERVDPSLAAWIAAEARFPSTMVDRIVPATTSADIERLAKETGLRDDGPVFHEPFRQWAIEDDFVDGVRPDFGAVGAQLTAEVEPFELMKLRCLNGTHSALAYLGYLSGHETVAEAVADPILASFVQRLWRTEILPSLIPPGGVDIEAYTADLLARYRNPAIRHRTWQIAMDGSQKLPQRILGTVGDNLSAERSVDGLATVVAAWMRYVGGTDEAGRPIDVRDPLADRLRALSNEAEGAEARAHALLSVREVFPEALAADPQFRDPVARSLASLETRGARFTLEALS</sequence>
<dbReference type="InterPro" id="IPR050988">
    <property type="entry name" value="Mannitol_DH/Oxidoreductase"/>
</dbReference>
<dbReference type="SUPFAM" id="SSF51735">
    <property type="entry name" value="NAD(P)-binding Rossmann-fold domains"/>
    <property type="match status" value="1"/>
</dbReference>
<name>A0A5C4MP88_9RHOB</name>
<feature type="domain" description="Mannitol dehydrogenase N-terminal" evidence="2">
    <location>
        <begin position="23"/>
        <end position="262"/>
    </location>
</feature>
<dbReference type="Gene3D" id="3.40.50.720">
    <property type="entry name" value="NAD(P)-binding Rossmann-like Domain"/>
    <property type="match status" value="1"/>
</dbReference>
<evidence type="ECO:0000313" key="5">
    <source>
        <dbReference type="Proteomes" id="UP000305887"/>
    </source>
</evidence>
<dbReference type="SUPFAM" id="SSF48179">
    <property type="entry name" value="6-phosphogluconate dehydrogenase C-terminal domain-like"/>
    <property type="match status" value="1"/>
</dbReference>
<protein>
    <submittedName>
        <fullName evidence="4">Mannitol dehydrogenase family protein</fullName>
    </submittedName>
</protein>
<proteinExistence type="predicted"/>
<dbReference type="InterPro" id="IPR008927">
    <property type="entry name" value="6-PGluconate_DH-like_C_sf"/>
</dbReference>
<dbReference type="Pfam" id="PF01232">
    <property type="entry name" value="Mannitol_dh"/>
    <property type="match status" value="1"/>
</dbReference>
<dbReference type="InterPro" id="IPR013328">
    <property type="entry name" value="6PGD_dom2"/>
</dbReference>
<evidence type="ECO:0000259" key="2">
    <source>
        <dbReference type="Pfam" id="PF01232"/>
    </source>
</evidence>
<dbReference type="InterPro" id="IPR013131">
    <property type="entry name" value="Mannitol_DH_N"/>
</dbReference>
<dbReference type="OrthoDB" id="271711at2"/>
<keyword evidence="1" id="KW-0560">Oxidoreductase</keyword>
<dbReference type="PANTHER" id="PTHR43362">
    <property type="entry name" value="MANNITOL DEHYDROGENASE DSF1-RELATED"/>
    <property type="match status" value="1"/>
</dbReference>
<dbReference type="Gene3D" id="1.10.1040.10">
    <property type="entry name" value="N-(1-d-carboxylethyl)-l-norvaline Dehydrogenase, domain 2"/>
    <property type="match status" value="1"/>
</dbReference>
<dbReference type="GO" id="GO:0016616">
    <property type="term" value="F:oxidoreductase activity, acting on the CH-OH group of donors, NAD or NADP as acceptor"/>
    <property type="evidence" value="ECO:0007669"/>
    <property type="project" value="TreeGrafter"/>
</dbReference>
<dbReference type="Proteomes" id="UP000305887">
    <property type="component" value="Unassembled WGS sequence"/>
</dbReference>
<dbReference type="RefSeq" id="WP_139078218.1">
    <property type="nucleotide sequence ID" value="NZ_VDFU01000026.1"/>
</dbReference>
<evidence type="ECO:0000313" key="4">
    <source>
        <dbReference type="EMBL" id="TNC47417.1"/>
    </source>
</evidence>
<dbReference type="AlphaFoldDB" id="A0A5C4MP88"/>
<dbReference type="Pfam" id="PF08125">
    <property type="entry name" value="Mannitol_dh_C"/>
    <property type="match status" value="1"/>
</dbReference>
<feature type="domain" description="Mannitol dehydrogenase C-terminal" evidence="3">
    <location>
        <begin position="278"/>
        <end position="469"/>
    </location>
</feature>
<gene>
    <name evidence="4" type="ORF">FHG66_16870</name>
</gene>
<evidence type="ECO:0000259" key="3">
    <source>
        <dbReference type="Pfam" id="PF08125"/>
    </source>
</evidence>
<dbReference type="EMBL" id="VDFU01000026">
    <property type="protein sequence ID" value="TNC47417.1"/>
    <property type="molecule type" value="Genomic_DNA"/>
</dbReference>
<dbReference type="PANTHER" id="PTHR43362:SF1">
    <property type="entry name" value="MANNITOL DEHYDROGENASE 2-RELATED"/>
    <property type="match status" value="1"/>
</dbReference>
<accession>A0A5C4MP88</accession>
<organism evidence="4 5">
    <name type="scientific">Rubellimicrobium rubrum</name>
    <dbReference type="NCBI Taxonomy" id="2585369"/>
    <lineage>
        <taxon>Bacteria</taxon>
        <taxon>Pseudomonadati</taxon>
        <taxon>Pseudomonadota</taxon>
        <taxon>Alphaproteobacteria</taxon>
        <taxon>Rhodobacterales</taxon>
        <taxon>Roseobacteraceae</taxon>
        <taxon>Rubellimicrobium</taxon>
    </lineage>
</organism>
<comment type="caution">
    <text evidence="4">The sequence shown here is derived from an EMBL/GenBank/DDBJ whole genome shotgun (WGS) entry which is preliminary data.</text>
</comment>
<reference evidence="4 5" key="1">
    <citation type="submission" date="2019-06" db="EMBL/GenBank/DDBJ databases">
        <title>YIM 131921 draft genome.</title>
        <authorList>
            <person name="Jiang L."/>
        </authorList>
    </citation>
    <scope>NUCLEOTIDE SEQUENCE [LARGE SCALE GENOMIC DNA]</scope>
    <source>
        <strain evidence="4 5">YIM 131921</strain>
    </source>
</reference>
<dbReference type="PRINTS" id="PR00084">
    <property type="entry name" value="MTLDHDRGNASE"/>
</dbReference>
<keyword evidence="5" id="KW-1185">Reference proteome</keyword>